<sequence length="272" mass="29394">MLSSGAAHAERLQDQADADVAPARPAALKKVEPGLAPLGQCLSALDLRNWLLKYARNLGFYGARYIQLARPCWGLEESEPGFAIRYLSTSSQADREDEHWIASDPAIGRIRGAYVPFSWSTRSGVTVNPRHRAWLDGERARGVDAGLVVPVQDSAGCPAYLSFFGFDEASIQRLIDQCAPEMSFLAGQFHALAKTLVPIADWVGRAPRLSNRELECLRLAALGQTVDESGQTLGISGRTVEFHLRNALEKLGAPTKLRAVVLAFGAGAAVAI</sequence>
<evidence type="ECO:0000259" key="4">
    <source>
        <dbReference type="PROSITE" id="PS50043"/>
    </source>
</evidence>
<dbReference type="SMART" id="SM00421">
    <property type="entry name" value="HTH_LUXR"/>
    <property type="match status" value="1"/>
</dbReference>
<keyword evidence="1" id="KW-0805">Transcription regulation</keyword>
<dbReference type="InterPro" id="IPR036388">
    <property type="entry name" value="WH-like_DNA-bd_sf"/>
</dbReference>
<dbReference type="Pfam" id="PF03472">
    <property type="entry name" value="Autoind_bind"/>
    <property type="match status" value="1"/>
</dbReference>
<dbReference type="InterPro" id="IPR005143">
    <property type="entry name" value="TF_LuxR_autoind-bd_dom"/>
</dbReference>
<name>A0A7W6NWL3_9SPHN</name>
<evidence type="ECO:0000256" key="3">
    <source>
        <dbReference type="ARBA" id="ARBA00023163"/>
    </source>
</evidence>
<keyword evidence="2 5" id="KW-0238">DNA-binding</keyword>
<dbReference type="Pfam" id="PF00196">
    <property type="entry name" value="GerE"/>
    <property type="match status" value="1"/>
</dbReference>
<evidence type="ECO:0000256" key="1">
    <source>
        <dbReference type="ARBA" id="ARBA00023015"/>
    </source>
</evidence>
<dbReference type="SUPFAM" id="SSF75516">
    <property type="entry name" value="Pheromone-binding domain of LuxR-like quorum-sensing transcription factors"/>
    <property type="match status" value="1"/>
</dbReference>
<dbReference type="EMBL" id="JACIEH010000002">
    <property type="protein sequence ID" value="MBB4099244.1"/>
    <property type="molecule type" value="Genomic_DNA"/>
</dbReference>
<dbReference type="RefSeq" id="WP_183998537.1">
    <property type="nucleotide sequence ID" value="NZ_JACIEH010000002.1"/>
</dbReference>
<accession>A0A7W6NWL3</accession>
<evidence type="ECO:0000313" key="6">
    <source>
        <dbReference type="Proteomes" id="UP000557392"/>
    </source>
</evidence>
<dbReference type="GO" id="GO:0006355">
    <property type="term" value="P:regulation of DNA-templated transcription"/>
    <property type="evidence" value="ECO:0007669"/>
    <property type="project" value="InterPro"/>
</dbReference>
<dbReference type="InterPro" id="IPR036693">
    <property type="entry name" value="TF_LuxR_autoind-bd_dom_sf"/>
</dbReference>
<dbReference type="PRINTS" id="PR00038">
    <property type="entry name" value="HTHLUXR"/>
</dbReference>
<dbReference type="PANTHER" id="PTHR44688:SF16">
    <property type="entry name" value="DNA-BINDING TRANSCRIPTIONAL ACTIVATOR DEVR_DOSR"/>
    <property type="match status" value="1"/>
</dbReference>
<dbReference type="Gene3D" id="3.30.450.80">
    <property type="entry name" value="Transcription factor LuxR-like, autoinducer-binding domain"/>
    <property type="match status" value="1"/>
</dbReference>
<dbReference type="SUPFAM" id="SSF46894">
    <property type="entry name" value="C-terminal effector domain of the bipartite response regulators"/>
    <property type="match status" value="1"/>
</dbReference>
<dbReference type="InterPro" id="IPR016032">
    <property type="entry name" value="Sig_transdc_resp-reg_C-effctor"/>
</dbReference>
<protein>
    <submittedName>
        <fullName evidence="5">DNA-binding CsgD family transcriptional regulator</fullName>
    </submittedName>
</protein>
<evidence type="ECO:0000313" key="5">
    <source>
        <dbReference type="EMBL" id="MBB4099244.1"/>
    </source>
</evidence>
<reference evidence="5 6" key="1">
    <citation type="submission" date="2020-08" db="EMBL/GenBank/DDBJ databases">
        <title>Genomic Encyclopedia of Type Strains, Phase IV (KMG-IV): sequencing the most valuable type-strain genomes for metagenomic binning, comparative biology and taxonomic classification.</title>
        <authorList>
            <person name="Goeker M."/>
        </authorList>
    </citation>
    <scope>NUCLEOTIDE SEQUENCE [LARGE SCALE GENOMIC DNA]</scope>
    <source>
        <strain evidence="5 6">DSM 101806</strain>
    </source>
</reference>
<evidence type="ECO:0000256" key="2">
    <source>
        <dbReference type="ARBA" id="ARBA00023125"/>
    </source>
</evidence>
<feature type="domain" description="HTH luxR-type" evidence="4">
    <location>
        <begin position="202"/>
        <end position="267"/>
    </location>
</feature>
<organism evidence="5 6">
    <name type="scientific">Sphingomonas kyeonggiensis</name>
    <dbReference type="NCBI Taxonomy" id="1268553"/>
    <lineage>
        <taxon>Bacteria</taxon>
        <taxon>Pseudomonadati</taxon>
        <taxon>Pseudomonadota</taxon>
        <taxon>Alphaproteobacteria</taxon>
        <taxon>Sphingomonadales</taxon>
        <taxon>Sphingomonadaceae</taxon>
        <taxon>Sphingomonas</taxon>
    </lineage>
</organism>
<dbReference type="Proteomes" id="UP000557392">
    <property type="component" value="Unassembled WGS sequence"/>
</dbReference>
<gene>
    <name evidence="5" type="ORF">GGR46_002808</name>
</gene>
<comment type="caution">
    <text evidence="5">The sequence shown here is derived from an EMBL/GenBank/DDBJ whole genome shotgun (WGS) entry which is preliminary data.</text>
</comment>
<proteinExistence type="predicted"/>
<dbReference type="CDD" id="cd06170">
    <property type="entry name" value="LuxR_C_like"/>
    <property type="match status" value="1"/>
</dbReference>
<keyword evidence="6" id="KW-1185">Reference proteome</keyword>
<keyword evidence="3" id="KW-0804">Transcription</keyword>
<dbReference type="PROSITE" id="PS50043">
    <property type="entry name" value="HTH_LUXR_2"/>
    <property type="match status" value="1"/>
</dbReference>
<dbReference type="GO" id="GO:0003677">
    <property type="term" value="F:DNA binding"/>
    <property type="evidence" value="ECO:0007669"/>
    <property type="project" value="UniProtKB-KW"/>
</dbReference>
<dbReference type="Gene3D" id="1.10.10.10">
    <property type="entry name" value="Winged helix-like DNA-binding domain superfamily/Winged helix DNA-binding domain"/>
    <property type="match status" value="1"/>
</dbReference>
<dbReference type="AlphaFoldDB" id="A0A7W6NWL3"/>
<dbReference type="PANTHER" id="PTHR44688">
    <property type="entry name" value="DNA-BINDING TRANSCRIPTIONAL ACTIVATOR DEVR_DOSR"/>
    <property type="match status" value="1"/>
</dbReference>
<dbReference type="InterPro" id="IPR000792">
    <property type="entry name" value="Tscrpt_reg_LuxR_C"/>
</dbReference>